<evidence type="ECO:0000256" key="6">
    <source>
        <dbReference type="ARBA" id="ARBA00022827"/>
    </source>
</evidence>
<proteinExistence type="inferred from homology"/>
<name>A0A840XAV6_9MICO</name>
<dbReference type="InterPro" id="IPR046373">
    <property type="entry name" value="Acyl-CoA_Oxase/DH_mid-dom_sf"/>
</dbReference>
<dbReference type="PIRSF" id="PIRSF000168">
    <property type="entry name" value="Acyl-CoA_oxidase"/>
    <property type="match status" value="1"/>
</dbReference>
<protein>
    <recommendedName>
        <fullName evidence="4">acyl-CoA oxidase</fullName>
        <ecNumber evidence="4">1.3.3.6</ecNumber>
    </recommendedName>
</protein>
<dbReference type="GO" id="GO:0003997">
    <property type="term" value="F:acyl-CoA oxidase activity"/>
    <property type="evidence" value="ECO:0007669"/>
    <property type="project" value="UniProtKB-EC"/>
</dbReference>
<keyword evidence="8 15" id="KW-0560">Oxidoreductase</keyword>
<dbReference type="GO" id="GO:0055088">
    <property type="term" value="P:lipid homeostasis"/>
    <property type="evidence" value="ECO:0007669"/>
    <property type="project" value="TreeGrafter"/>
</dbReference>
<dbReference type="InterPro" id="IPR002655">
    <property type="entry name" value="Acyl-CoA_oxidase_C"/>
</dbReference>
<dbReference type="PANTHER" id="PTHR10909">
    <property type="entry name" value="ELECTRON TRANSPORT OXIDOREDUCTASE"/>
    <property type="match status" value="1"/>
</dbReference>
<keyword evidence="10" id="KW-0576">Peroxisome</keyword>
<dbReference type="GO" id="GO:0033540">
    <property type="term" value="P:fatty acid beta-oxidation using acyl-CoA oxidase"/>
    <property type="evidence" value="ECO:0007669"/>
    <property type="project" value="TreeGrafter"/>
</dbReference>
<dbReference type="Gene3D" id="1.10.540.10">
    <property type="entry name" value="Acyl-CoA dehydrogenase/oxidase, N-terminal domain"/>
    <property type="match status" value="1"/>
</dbReference>
<feature type="domain" description="Acyl-CoA oxidase C-terminal" evidence="12">
    <location>
        <begin position="549"/>
        <end position="686"/>
    </location>
</feature>
<evidence type="ECO:0000256" key="7">
    <source>
        <dbReference type="ARBA" id="ARBA00022832"/>
    </source>
</evidence>
<dbReference type="InterPro" id="IPR055060">
    <property type="entry name" value="ACOX_C_alpha1"/>
</dbReference>
<reference evidence="15 16" key="1">
    <citation type="submission" date="2020-08" db="EMBL/GenBank/DDBJ databases">
        <title>Sequencing the genomes of 1000 actinobacteria strains.</title>
        <authorList>
            <person name="Klenk H.-P."/>
        </authorList>
    </citation>
    <scope>NUCLEOTIDE SEQUENCE [LARGE SCALE GENOMIC DNA]</scope>
    <source>
        <strain evidence="15 16">DSM 23889</strain>
    </source>
</reference>
<evidence type="ECO:0000256" key="2">
    <source>
        <dbReference type="ARBA" id="ARBA00004275"/>
    </source>
</evidence>
<dbReference type="OrthoDB" id="1144545at2"/>
<dbReference type="AlphaFoldDB" id="A0A840XAV6"/>
<comment type="cofactor">
    <cofactor evidence="1">
        <name>FAD</name>
        <dbReference type="ChEBI" id="CHEBI:57692"/>
    </cofactor>
</comment>
<dbReference type="GO" id="GO:0071949">
    <property type="term" value="F:FAD binding"/>
    <property type="evidence" value="ECO:0007669"/>
    <property type="project" value="InterPro"/>
</dbReference>
<dbReference type="GO" id="GO:0005504">
    <property type="term" value="F:fatty acid binding"/>
    <property type="evidence" value="ECO:0007669"/>
    <property type="project" value="TreeGrafter"/>
</dbReference>
<dbReference type="FunFam" id="2.40.110.10:FF:000005">
    <property type="entry name" value="Acyl-coenzyme A oxidase"/>
    <property type="match status" value="1"/>
</dbReference>
<dbReference type="FunFam" id="1.20.140.10:FF:000010">
    <property type="entry name" value="Acyl-coenzyme A oxidase"/>
    <property type="match status" value="1"/>
</dbReference>
<evidence type="ECO:0000313" key="16">
    <source>
        <dbReference type="Proteomes" id="UP000552883"/>
    </source>
</evidence>
<evidence type="ECO:0000256" key="9">
    <source>
        <dbReference type="ARBA" id="ARBA00023098"/>
    </source>
</evidence>
<evidence type="ECO:0000256" key="11">
    <source>
        <dbReference type="SAM" id="MobiDB-lite"/>
    </source>
</evidence>
<dbReference type="Proteomes" id="UP000552883">
    <property type="component" value="Unassembled WGS sequence"/>
</dbReference>
<dbReference type="Pfam" id="PF01756">
    <property type="entry name" value="ACOX"/>
    <property type="match status" value="1"/>
</dbReference>
<dbReference type="FunFam" id="1.20.140.10:FF:000007">
    <property type="entry name" value="Acyl-coenzyme A oxidase"/>
    <property type="match status" value="1"/>
</dbReference>
<keyword evidence="5" id="KW-0285">Flavoprotein</keyword>
<evidence type="ECO:0000259" key="12">
    <source>
        <dbReference type="Pfam" id="PF01756"/>
    </source>
</evidence>
<evidence type="ECO:0000256" key="5">
    <source>
        <dbReference type="ARBA" id="ARBA00022630"/>
    </source>
</evidence>
<dbReference type="InterPro" id="IPR009100">
    <property type="entry name" value="AcylCoA_DH/oxidase_NM_dom_sf"/>
</dbReference>
<evidence type="ECO:0000259" key="14">
    <source>
        <dbReference type="Pfam" id="PF22924"/>
    </source>
</evidence>
<evidence type="ECO:0000313" key="15">
    <source>
        <dbReference type="EMBL" id="MBB5618195.1"/>
    </source>
</evidence>
<dbReference type="RefSeq" id="WP_153982061.1">
    <property type="nucleotide sequence ID" value="NZ_BAAANZ010000004.1"/>
</dbReference>
<dbReference type="EC" id="1.3.3.6" evidence="4"/>
<dbReference type="EMBL" id="JACHBS010000001">
    <property type="protein sequence ID" value="MBB5618195.1"/>
    <property type="molecule type" value="Genomic_DNA"/>
</dbReference>
<dbReference type="SUPFAM" id="SSF47203">
    <property type="entry name" value="Acyl-CoA dehydrogenase C-terminal domain-like"/>
    <property type="match status" value="2"/>
</dbReference>
<keyword evidence="9" id="KW-0443">Lipid metabolism</keyword>
<dbReference type="PANTHER" id="PTHR10909:SF352">
    <property type="entry name" value="ACYL-COENZYME A OXIDASE-LIKE PROTEIN"/>
    <property type="match status" value="1"/>
</dbReference>
<dbReference type="Pfam" id="PF22924">
    <property type="entry name" value="ACOX_C_alpha1"/>
    <property type="match status" value="1"/>
</dbReference>
<sequence length="726" mass="79011">MSTLETSAPASAPEPAPAATGSATGSPTAAVDATGAVDPATAAASSVPSAPVPDDITVDVTALGEQLLGRWADARRHSRELVARPEFQRLPHLGMDEHRERVLGQLKLLVENGSVHRAFPKSVGGQEDNGGNIASFEELVLGDPSMQIKSGVQWGLFAAAIQHLGTDEHHQRWLPDALGLALPGAFAMTETGHGSDVSAIGTTATYDPATDEWVIHTPFRAAWKDYLGNAALHGRAAVVFAQLITRNVNHGVHAFFVPLRDETGAFLPGVGGEDDGLKGGLNGIDNGRLHFTNVRVPRTNLLNRYGDVDENGVYTSPIASPGRRFFTMLGTLVQGRVSLDGAATVASKLALTIAIRYGSERRQFDGADGEVVLMDYQRHQRRLLPRLAQTYAMSFAHEVFLEKFDAVFSGAADTDADREDLETLAAALKPLSTWAALDIIQEAREACGGQGFLAENRLVQLRADMDIYATFEGDNNVLLQLVAKRLLTDYSRAFAKADAGVMAHYVADQVEEAVVNRSGLRRLAQSVVDFGSTARSVGYVRDTAAQRQLLTDRVETMVAELAGKLRSASKLPRDEAAALFNRHQNALIETARAHGELLQWEAFTQALEHVEHAGTRQVLTWLRDLFGLGLIEKNLAWYVIHGRLSDHRAQAITDYIDDRLLPRLRPHALALTDAFLLRDEHIRAEIATGVERERQEEARAYYADLAARGLAPIDEKDLIAAKKARR</sequence>
<feature type="region of interest" description="Disordered" evidence="11">
    <location>
        <begin position="1"/>
        <end position="34"/>
    </location>
</feature>
<organism evidence="15 16">
    <name type="scientific">Microcella frigidaquae</name>
    <dbReference type="NCBI Taxonomy" id="424758"/>
    <lineage>
        <taxon>Bacteria</taxon>
        <taxon>Bacillati</taxon>
        <taxon>Actinomycetota</taxon>
        <taxon>Actinomycetes</taxon>
        <taxon>Micrococcales</taxon>
        <taxon>Microbacteriaceae</taxon>
        <taxon>Microcella</taxon>
    </lineage>
</organism>
<accession>A0A840XAV6</accession>
<evidence type="ECO:0000256" key="3">
    <source>
        <dbReference type="ARBA" id="ARBA00006288"/>
    </source>
</evidence>
<gene>
    <name evidence="15" type="ORF">BJ959_001691</name>
</gene>
<dbReference type="InterPro" id="IPR037069">
    <property type="entry name" value="AcylCoA_DH/ox_N_sf"/>
</dbReference>
<dbReference type="InterPro" id="IPR013786">
    <property type="entry name" value="AcylCoA_DH/ox_N"/>
</dbReference>
<dbReference type="Pfam" id="PF02771">
    <property type="entry name" value="Acyl-CoA_dh_N"/>
    <property type="match status" value="1"/>
</dbReference>
<dbReference type="InterPro" id="IPR036250">
    <property type="entry name" value="AcylCo_DH-like_C"/>
</dbReference>
<dbReference type="InterPro" id="IPR012258">
    <property type="entry name" value="Acyl-CoA_oxidase"/>
</dbReference>
<evidence type="ECO:0000256" key="8">
    <source>
        <dbReference type="ARBA" id="ARBA00023002"/>
    </source>
</evidence>
<keyword evidence="6" id="KW-0274">FAD</keyword>
<evidence type="ECO:0000259" key="13">
    <source>
        <dbReference type="Pfam" id="PF02771"/>
    </source>
</evidence>
<evidence type="ECO:0000256" key="1">
    <source>
        <dbReference type="ARBA" id="ARBA00001974"/>
    </source>
</evidence>
<comment type="subcellular location">
    <subcellularLocation>
        <location evidence="2">Peroxisome</location>
    </subcellularLocation>
</comment>
<keyword evidence="16" id="KW-1185">Reference proteome</keyword>
<dbReference type="Gene3D" id="1.20.140.10">
    <property type="entry name" value="Butyryl-CoA Dehydrogenase, subunit A, domain 3"/>
    <property type="match status" value="2"/>
</dbReference>
<feature type="domain" description="Acyl-CoA oxidase C-alpha1" evidence="14">
    <location>
        <begin position="330"/>
        <end position="487"/>
    </location>
</feature>
<dbReference type="SUPFAM" id="SSF56645">
    <property type="entry name" value="Acyl-CoA dehydrogenase NM domain-like"/>
    <property type="match status" value="1"/>
</dbReference>
<evidence type="ECO:0000256" key="10">
    <source>
        <dbReference type="ARBA" id="ARBA00023140"/>
    </source>
</evidence>
<comment type="caution">
    <text evidence="15">The sequence shown here is derived from an EMBL/GenBank/DDBJ whole genome shotgun (WGS) entry which is preliminary data.</text>
</comment>
<keyword evidence="7" id="KW-0276">Fatty acid metabolism</keyword>
<evidence type="ECO:0000256" key="4">
    <source>
        <dbReference type="ARBA" id="ARBA00012870"/>
    </source>
</evidence>
<dbReference type="Gene3D" id="2.40.110.10">
    <property type="entry name" value="Butyryl-CoA Dehydrogenase, subunit A, domain 2"/>
    <property type="match status" value="1"/>
</dbReference>
<comment type="similarity">
    <text evidence="3">Belongs to the acyl-CoA oxidase family.</text>
</comment>
<feature type="domain" description="Acyl-CoA dehydrogenase/oxidase N-terminal" evidence="13">
    <location>
        <begin position="105"/>
        <end position="177"/>
    </location>
</feature>